<dbReference type="GO" id="GO:0003700">
    <property type="term" value="F:DNA-binding transcription factor activity"/>
    <property type="evidence" value="ECO:0007669"/>
    <property type="project" value="TreeGrafter"/>
</dbReference>
<dbReference type="InterPro" id="IPR001647">
    <property type="entry name" value="HTH_TetR"/>
</dbReference>
<dbReference type="Gene3D" id="1.10.357.10">
    <property type="entry name" value="Tetracycline Repressor, domain 2"/>
    <property type="match status" value="1"/>
</dbReference>
<name>A0A7K3LUY5_9ACTN</name>
<keyword evidence="7" id="KW-1185">Reference proteome</keyword>
<sequence>MTKTDDTARPARTRRRASHSMEAVISTAVDMLDEAGESALTFRSLAQRLGGGVASIYWYVANKEELLDRATDHVLAGVVADTEAFTGDAADPIENLRSIGHTLFDAVADRPWLGAYLAADADSRPNGVALFERIGAQVMRLGMGPTETFHAASAILSFVIGTAADLGQQPPPQEVVDGSVSREEFLARYADRWRASDPEQFPFLHFVADQFATHDDAAQFRAGLDMLLAGLRQAAGR</sequence>
<dbReference type="PANTHER" id="PTHR30055">
    <property type="entry name" value="HTH-TYPE TRANSCRIPTIONAL REGULATOR RUTR"/>
    <property type="match status" value="1"/>
</dbReference>
<keyword evidence="2 4" id="KW-0238">DNA-binding</keyword>
<dbReference type="InterPro" id="IPR050109">
    <property type="entry name" value="HTH-type_TetR-like_transc_reg"/>
</dbReference>
<evidence type="ECO:0000259" key="5">
    <source>
        <dbReference type="PROSITE" id="PS50977"/>
    </source>
</evidence>
<dbReference type="PROSITE" id="PS50977">
    <property type="entry name" value="HTH_TETR_2"/>
    <property type="match status" value="1"/>
</dbReference>
<keyword evidence="3" id="KW-0804">Transcription</keyword>
<organism evidence="6 7">
    <name type="scientific">Gordonia desulfuricans</name>
    <dbReference type="NCBI Taxonomy" id="89051"/>
    <lineage>
        <taxon>Bacteria</taxon>
        <taxon>Bacillati</taxon>
        <taxon>Actinomycetota</taxon>
        <taxon>Actinomycetes</taxon>
        <taxon>Mycobacteriales</taxon>
        <taxon>Gordoniaceae</taxon>
        <taxon>Gordonia</taxon>
    </lineage>
</organism>
<dbReference type="PANTHER" id="PTHR30055:SF151">
    <property type="entry name" value="TRANSCRIPTIONAL REGULATORY PROTEIN"/>
    <property type="match status" value="1"/>
</dbReference>
<dbReference type="InterPro" id="IPR004111">
    <property type="entry name" value="Repressor_TetR_C"/>
</dbReference>
<feature type="DNA-binding region" description="H-T-H motif" evidence="4">
    <location>
        <begin position="41"/>
        <end position="60"/>
    </location>
</feature>
<protein>
    <submittedName>
        <fullName evidence="6">TetR family transcriptional regulator</fullName>
    </submittedName>
</protein>
<dbReference type="Gene3D" id="1.10.10.60">
    <property type="entry name" value="Homeodomain-like"/>
    <property type="match status" value="1"/>
</dbReference>
<dbReference type="GO" id="GO:0000976">
    <property type="term" value="F:transcription cis-regulatory region binding"/>
    <property type="evidence" value="ECO:0007669"/>
    <property type="project" value="TreeGrafter"/>
</dbReference>
<evidence type="ECO:0000313" key="7">
    <source>
        <dbReference type="Proteomes" id="UP000466307"/>
    </source>
</evidence>
<dbReference type="SUPFAM" id="SSF48498">
    <property type="entry name" value="Tetracyclin repressor-like, C-terminal domain"/>
    <property type="match status" value="1"/>
</dbReference>
<dbReference type="EMBL" id="JAADZU010000081">
    <property type="protein sequence ID" value="NDK91741.1"/>
    <property type="molecule type" value="Genomic_DNA"/>
</dbReference>
<evidence type="ECO:0000256" key="2">
    <source>
        <dbReference type="ARBA" id="ARBA00023125"/>
    </source>
</evidence>
<proteinExistence type="predicted"/>
<dbReference type="InterPro" id="IPR009057">
    <property type="entry name" value="Homeodomain-like_sf"/>
</dbReference>
<comment type="caution">
    <text evidence="6">The sequence shown here is derived from an EMBL/GenBank/DDBJ whole genome shotgun (WGS) entry which is preliminary data.</text>
</comment>
<feature type="domain" description="HTH tetR-type" evidence="5">
    <location>
        <begin position="18"/>
        <end position="78"/>
    </location>
</feature>
<dbReference type="Proteomes" id="UP000466307">
    <property type="component" value="Unassembled WGS sequence"/>
</dbReference>
<evidence type="ECO:0000313" key="6">
    <source>
        <dbReference type="EMBL" id="NDK91741.1"/>
    </source>
</evidence>
<evidence type="ECO:0000256" key="1">
    <source>
        <dbReference type="ARBA" id="ARBA00023015"/>
    </source>
</evidence>
<dbReference type="Pfam" id="PF00440">
    <property type="entry name" value="TetR_N"/>
    <property type="match status" value="1"/>
</dbReference>
<evidence type="ECO:0000256" key="4">
    <source>
        <dbReference type="PROSITE-ProRule" id="PRU00335"/>
    </source>
</evidence>
<dbReference type="GO" id="GO:0045892">
    <property type="term" value="P:negative regulation of DNA-templated transcription"/>
    <property type="evidence" value="ECO:0007669"/>
    <property type="project" value="InterPro"/>
</dbReference>
<dbReference type="Pfam" id="PF02909">
    <property type="entry name" value="TetR_C_1"/>
    <property type="match status" value="1"/>
</dbReference>
<dbReference type="InterPro" id="IPR036271">
    <property type="entry name" value="Tet_transcr_reg_TetR-rel_C_sf"/>
</dbReference>
<dbReference type="RefSeq" id="WP_059037704.1">
    <property type="nucleotide sequence ID" value="NZ_JAADZU010000081.1"/>
</dbReference>
<dbReference type="AlphaFoldDB" id="A0A7K3LUY5"/>
<evidence type="ECO:0000256" key="3">
    <source>
        <dbReference type="ARBA" id="ARBA00023163"/>
    </source>
</evidence>
<accession>A0A7K3LUY5</accession>
<keyword evidence="1" id="KW-0805">Transcription regulation</keyword>
<dbReference type="SUPFAM" id="SSF46689">
    <property type="entry name" value="Homeodomain-like"/>
    <property type="match status" value="1"/>
</dbReference>
<reference evidence="6 7" key="1">
    <citation type="submission" date="2020-01" db="EMBL/GenBank/DDBJ databases">
        <title>Investigation of new actinobacteria for the biodesulphurisation of diesel fuel.</title>
        <authorList>
            <person name="Athi Narayanan S.M."/>
        </authorList>
    </citation>
    <scope>NUCLEOTIDE SEQUENCE [LARGE SCALE GENOMIC DNA]</scope>
    <source>
        <strain evidence="6 7">213E</strain>
    </source>
</reference>
<gene>
    <name evidence="6" type="ORF">GYA93_19495</name>
</gene>